<protein>
    <submittedName>
        <fullName evidence="1">Uncharacterized protein</fullName>
    </submittedName>
</protein>
<name>A0A521FNA0_9RHOB</name>
<evidence type="ECO:0000313" key="2">
    <source>
        <dbReference type="Proteomes" id="UP000316030"/>
    </source>
</evidence>
<accession>A0A521FNA0</accession>
<dbReference type="AlphaFoldDB" id="A0A521FNA0"/>
<gene>
    <name evidence="1" type="ORF">SAMN06265173_13811</name>
</gene>
<reference evidence="1 2" key="1">
    <citation type="submission" date="2017-05" db="EMBL/GenBank/DDBJ databases">
        <authorList>
            <person name="Varghese N."/>
            <person name="Submissions S."/>
        </authorList>
    </citation>
    <scope>NUCLEOTIDE SEQUENCE [LARGE SCALE GENOMIC DNA]</scope>
    <source>
        <strain evidence="1 2">DSM 29506</strain>
    </source>
</reference>
<evidence type="ECO:0000313" key="1">
    <source>
        <dbReference type="EMBL" id="SMO97683.1"/>
    </source>
</evidence>
<dbReference type="Gene3D" id="3.30.420.240">
    <property type="match status" value="1"/>
</dbReference>
<organism evidence="1 2">
    <name type="scientific">Thalassovita litoralis</name>
    <dbReference type="NCBI Taxonomy" id="1010611"/>
    <lineage>
        <taxon>Bacteria</taxon>
        <taxon>Pseudomonadati</taxon>
        <taxon>Pseudomonadota</taxon>
        <taxon>Alphaproteobacteria</taxon>
        <taxon>Rhodobacterales</taxon>
        <taxon>Roseobacteraceae</taxon>
        <taxon>Thalassovita</taxon>
    </lineage>
</organism>
<dbReference type="Proteomes" id="UP000316030">
    <property type="component" value="Unassembled WGS sequence"/>
</dbReference>
<sequence length="324" mass="36031">MPEIHPKYRDIPDRFAAGYLERLDGRTAIAVEMRARWQSMTDDLGGVDRLSYSQRSLVERALWIEHWIAQQERELAEGRIGAFDAGRWTQATNSLLRDDAARASAEYLAQFRSDVEQFIAQDQVQAAQRSKPLELPRQEGIIYTAFVDPGGGGKDEYTLAIGHREGDRLVVDLVHGRKGNPAAITADYAKTLKSYGIFRVAGDRYAGAWVPTEFSRHGITYEPAPGTRSELYASFAPALNSGVVELPACDVLERQLVALERRTTRGGRDIIDHAPGAHDDRANAVAGVVAQLAKKRSDQVFGVLDYGYSHWHPMGWASRGMVQH</sequence>
<proteinExistence type="predicted"/>
<keyword evidence="2" id="KW-1185">Reference proteome</keyword>
<dbReference type="EMBL" id="FXTO01000038">
    <property type="protein sequence ID" value="SMO97683.1"/>
    <property type="molecule type" value="Genomic_DNA"/>
</dbReference>